<organism evidence="2 3">
    <name type="scientific">Colletotrichum costaricense</name>
    <dbReference type="NCBI Taxonomy" id="1209916"/>
    <lineage>
        <taxon>Eukaryota</taxon>
        <taxon>Fungi</taxon>
        <taxon>Dikarya</taxon>
        <taxon>Ascomycota</taxon>
        <taxon>Pezizomycotina</taxon>
        <taxon>Sordariomycetes</taxon>
        <taxon>Hypocreomycetidae</taxon>
        <taxon>Glomerellales</taxon>
        <taxon>Glomerellaceae</taxon>
        <taxon>Colletotrichum</taxon>
        <taxon>Colletotrichum acutatum species complex</taxon>
    </lineage>
</organism>
<sequence length="75" mass="8300">MNLLVIFSVFHVVTAVSSAQLFVHVRCCMQSVALCLADHDVSFLPATASRNATPSPFSSLYCNQGRRETELNRIK</sequence>
<dbReference type="AlphaFoldDB" id="A0AAI9Z0I5"/>
<keyword evidence="1" id="KW-0732">Signal</keyword>
<dbReference type="GeneID" id="85337186"/>
<name>A0AAI9Z0I5_9PEZI</name>
<evidence type="ECO:0000313" key="3">
    <source>
        <dbReference type="Proteomes" id="UP001240678"/>
    </source>
</evidence>
<proteinExistence type="predicted"/>
<evidence type="ECO:0000256" key="1">
    <source>
        <dbReference type="SAM" id="SignalP"/>
    </source>
</evidence>
<evidence type="ECO:0000313" key="2">
    <source>
        <dbReference type="EMBL" id="KAK1530356.1"/>
    </source>
</evidence>
<feature type="chain" id="PRO_5042544014" description="Secreted protein" evidence="1">
    <location>
        <begin position="19"/>
        <end position="75"/>
    </location>
</feature>
<dbReference type="EMBL" id="MOOE01000005">
    <property type="protein sequence ID" value="KAK1530356.1"/>
    <property type="molecule type" value="Genomic_DNA"/>
</dbReference>
<dbReference type="RefSeq" id="XP_060315411.1">
    <property type="nucleotide sequence ID" value="XM_060453639.1"/>
</dbReference>
<evidence type="ECO:0008006" key="4">
    <source>
        <dbReference type="Google" id="ProtNLM"/>
    </source>
</evidence>
<protein>
    <recommendedName>
        <fullName evidence="4">Secreted protein</fullName>
    </recommendedName>
</protein>
<keyword evidence="3" id="KW-1185">Reference proteome</keyword>
<comment type="caution">
    <text evidence="2">The sequence shown here is derived from an EMBL/GenBank/DDBJ whole genome shotgun (WGS) entry which is preliminary data.</text>
</comment>
<gene>
    <name evidence="2" type="ORF">CCOS01_05459</name>
</gene>
<accession>A0AAI9Z0I5</accession>
<dbReference type="Proteomes" id="UP001240678">
    <property type="component" value="Unassembled WGS sequence"/>
</dbReference>
<reference evidence="2 3" key="1">
    <citation type="submission" date="2016-10" db="EMBL/GenBank/DDBJ databases">
        <title>The genome sequence of Colletotrichum fioriniae PJ7.</title>
        <authorList>
            <person name="Baroncelli R."/>
        </authorList>
    </citation>
    <scope>NUCLEOTIDE SEQUENCE [LARGE SCALE GENOMIC DNA]</scope>
    <source>
        <strain evidence="2 3">IMI 309622</strain>
    </source>
</reference>
<feature type="signal peptide" evidence="1">
    <location>
        <begin position="1"/>
        <end position="18"/>
    </location>
</feature>